<dbReference type="RefSeq" id="WP_376865181.1">
    <property type="nucleotide sequence ID" value="NZ_JBHRYB010000005.1"/>
</dbReference>
<reference evidence="3" key="1">
    <citation type="journal article" date="2019" name="Int. J. Syst. Evol. Microbiol.">
        <title>The Global Catalogue of Microorganisms (GCM) 10K type strain sequencing project: providing services to taxonomists for standard genome sequencing and annotation.</title>
        <authorList>
            <consortium name="The Broad Institute Genomics Platform"/>
            <consortium name="The Broad Institute Genome Sequencing Center for Infectious Disease"/>
            <person name="Wu L."/>
            <person name="Ma J."/>
        </authorList>
    </citation>
    <scope>NUCLEOTIDE SEQUENCE [LARGE SCALE GENOMIC DNA]</scope>
    <source>
        <strain evidence="3">KCTC 42424</strain>
    </source>
</reference>
<evidence type="ECO:0000313" key="2">
    <source>
        <dbReference type="EMBL" id="MFC3679479.1"/>
    </source>
</evidence>
<keyword evidence="3" id="KW-1185">Reference proteome</keyword>
<protein>
    <submittedName>
        <fullName evidence="2">DUF6916 family protein</fullName>
    </submittedName>
</protein>
<evidence type="ECO:0000313" key="3">
    <source>
        <dbReference type="Proteomes" id="UP001595722"/>
    </source>
</evidence>
<accession>A0ABV7VPT3</accession>
<feature type="domain" description="DUF6916" evidence="1">
    <location>
        <begin position="7"/>
        <end position="90"/>
    </location>
</feature>
<dbReference type="Pfam" id="PF21880">
    <property type="entry name" value="DUF6916"/>
    <property type="match status" value="1"/>
</dbReference>
<name>A0ABV7VPT3_9GAMM</name>
<gene>
    <name evidence="2" type="ORF">ACFOMG_05050</name>
</gene>
<dbReference type="EMBL" id="JBHRYB010000005">
    <property type="protein sequence ID" value="MFC3679479.1"/>
    <property type="molecule type" value="Genomic_DNA"/>
</dbReference>
<dbReference type="Proteomes" id="UP001595722">
    <property type="component" value="Unassembled WGS sequence"/>
</dbReference>
<dbReference type="InterPro" id="IPR054209">
    <property type="entry name" value="DUF6916"/>
</dbReference>
<comment type="caution">
    <text evidence="2">The sequence shown here is derived from an EMBL/GenBank/DDBJ whole genome shotgun (WGS) entry which is preliminary data.</text>
</comment>
<evidence type="ECO:0000259" key="1">
    <source>
        <dbReference type="Pfam" id="PF21880"/>
    </source>
</evidence>
<proteinExistence type="predicted"/>
<sequence>MDNLDKNLFTEIINQAVSVDLPDGSGAAELVITEVESCSLNGDEWESFCVCLQGEDNCHLPQGTYQVSHAIFGTQDIFLSPKSPTDYEIIINRKKA</sequence>
<organism evidence="2 3">
    <name type="scientific">Bacterioplanoides pacificum</name>
    <dbReference type="NCBI Taxonomy" id="1171596"/>
    <lineage>
        <taxon>Bacteria</taxon>
        <taxon>Pseudomonadati</taxon>
        <taxon>Pseudomonadota</taxon>
        <taxon>Gammaproteobacteria</taxon>
        <taxon>Oceanospirillales</taxon>
        <taxon>Oceanospirillaceae</taxon>
        <taxon>Bacterioplanoides</taxon>
    </lineage>
</organism>